<dbReference type="EMBL" id="CP119075">
    <property type="protein sequence ID" value="WED63162.1"/>
    <property type="molecule type" value="Genomic_DNA"/>
</dbReference>
<dbReference type="PANTHER" id="PTHR34219:SF3">
    <property type="entry name" value="BLL7967 PROTEIN"/>
    <property type="match status" value="1"/>
</dbReference>
<keyword evidence="3" id="KW-1185">Reference proteome</keyword>
<keyword evidence="1" id="KW-1133">Transmembrane helix</keyword>
<feature type="transmembrane region" description="Helical" evidence="1">
    <location>
        <begin position="350"/>
        <end position="371"/>
    </location>
</feature>
<name>A0AAE9ZS32_9BACT</name>
<dbReference type="InterPro" id="IPR005625">
    <property type="entry name" value="PepSY-ass_TM"/>
</dbReference>
<dbReference type="KEGG" id="slom:PXH66_12560"/>
<evidence type="ECO:0000313" key="2">
    <source>
        <dbReference type="EMBL" id="WED63162.1"/>
    </source>
</evidence>
<protein>
    <submittedName>
        <fullName evidence="2">PepSY-associated TM helix domain-containing protein</fullName>
    </submittedName>
</protein>
<gene>
    <name evidence="2" type="ORF">PXH66_12560</name>
</gene>
<evidence type="ECO:0000256" key="1">
    <source>
        <dbReference type="SAM" id="Phobius"/>
    </source>
</evidence>
<keyword evidence="1" id="KW-0472">Membrane</keyword>
<evidence type="ECO:0000313" key="3">
    <source>
        <dbReference type="Proteomes" id="UP001218638"/>
    </source>
</evidence>
<sequence>MTVRTFCFWTHLGLGLATGTVGALMAGTAIVMALADSYVDWRDREARVVTAIANTTPRDLETLAAGVRDAHPDAAITRVGIERSPRRAIAFFHGDQKLTYANPYTGELTASDAVPLRRRLHKDVEQWHRFLGLNGSKRETGQAVASWMNVALVPLLLSGLVIWCPRRIRWRTVRGSATAINPRSGRSWHSTLGFWSSGLLLIMVVTAMTHSFPGVRELAYRINGGATGPAGPHDQIWAPKLPPVPRAPGAAALSLDALRDIADRDHPHWARLDLFPSPSTTANDHWPPARLLIAGSGSGPSFFPLVQQIDPFTGETLHVHDWANLSGGTRLLAWARWLHKGEAFGRPGQWIAAVACLIMLVLIATGWWLALRRFLPRTQI</sequence>
<keyword evidence="1" id="KW-0812">Transmembrane</keyword>
<accession>A0AAE9ZS32</accession>
<dbReference type="Pfam" id="PF03929">
    <property type="entry name" value="PepSY_TM"/>
    <property type="match status" value="1"/>
</dbReference>
<proteinExistence type="predicted"/>
<dbReference type="Proteomes" id="UP001218638">
    <property type="component" value="Chromosome"/>
</dbReference>
<dbReference type="RefSeq" id="WP_330928806.1">
    <property type="nucleotide sequence ID" value="NZ_CP119075.1"/>
</dbReference>
<feature type="transmembrane region" description="Helical" evidence="1">
    <location>
        <begin position="144"/>
        <end position="164"/>
    </location>
</feature>
<reference evidence="2" key="1">
    <citation type="submission" date="2023-03" db="EMBL/GenBank/DDBJ databases">
        <title>Lomoglobus Profundus gen. nov., sp. nov., a novel member of the phylum Verrucomicrobia, isolated from deep-marine sediment of South China Sea.</title>
        <authorList>
            <person name="Ahmad T."/>
            <person name="Ishaq S.E."/>
            <person name="Wang F."/>
        </authorList>
    </citation>
    <scope>NUCLEOTIDE SEQUENCE</scope>
    <source>
        <strain evidence="2">LMO-M01</strain>
    </source>
</reference>
<organism evidence="2 3">
    <name type="scientific">Synoicihabitans lomoniglobus</name>
    <dbReference type="NCBI Taxonomy" id="2909285"/>
    <lineage>
        <taxon>Bacteria</taxon>
        <taxon>Pseudomonadati</taxon>
        <taxon>Verrucomicrobiota</taxon>
        <taxon>Opitutia</taxon>
        <taxon>Opitutales</taxon>
        <taxon>Opitutaceae</taxon>
        <taxon>Synoicihabitans</taxon>
    </lineage>
</organism>
<feature type="transmembrane region" description="Helical" evidence="1">
    <location>
        <begin position="192"/>
        <end position="212"/>
    </location>
</feature>
<dbReference type="PANTHER" id="PTHR34219">
    <property type="entry name" value="IRON-REGULATED INNER MEMBRANE PROTEIN-RELATED"/>
    <property type="match status" value="1"/>
</dbReference>
<dbReference type="AlphaFoldDB" id="A0AAE9ZS32"/>